<dbReference type="AlphaFoldDB" id="A0A0E9W1T0"/>
<dbReference type="EMBL" id="GBXM01024275">
    <property type="protein sequence ID" value="JAH84302.1"/>
    <property type="molecule type" value="Transcribed_RNA"/>
</dbReference>
<protein>
    <submittedName>
        <fullName evidence="1">Uncharacterized protein</fullName>
    </submittedName>
</protein>
<evidence type="ECO:0000313" key="1">
    <source>
        <dbReference type="EMBL" id="JAH84302.1"/>
    </source>
</evidence>
<proteinExistence type="predicted"/>
<name>A0A0E9W1T0_ANGAN</name>
<organism evidence="1">
    <name type="scientific">Anguilla anguilla</name>
    <name type="common">European freshwater eel</name>
    <name type="synonym">Muraena anguilla</name>
    <dbReference type="NCBI Taxonomy" id="7936"/>
    <lineage>
        <taxon>Eukaryota</taxon>
        <taxon>Metazoa</taxon>
        <taxon>Chordata</taxon>
        <taxon>Craniata</taxon>
        <taxon>Vertebrata</taxon>
        <taxon>Euteleostomi</taxon>
        <taxon>Actinopterygii</taxon>
        <taxon>Neopterygii</taxon>
        <taxon>Teleostei</taxon>
        <taxon>Anguilliformes</taxon>
        <taxon>Anguillidae</taxon>
        <taxon>Anguilla</taxon>
    </lineage>
</organism>
<reference evidence="1" key="2">
    <citation type="journal article" date="2015" name="Fish Shellfish Immunol.">
        <title>Early steps in the European eel (Anguilla anguilla)-Vibrio vulnificus interaction in the gills: Role of the RtxA13 toxin.</title>
        <authorList>
            <person name="Callol A."/>
            <person name="Pajuelo D."/>
            <person name="Ebbesson L."/>
            <person name="Teles M."/>
            <person name="MacKenzie S."/>
            <person name="Amaro C."/>
        </authorList>
    </citation>
    <scope>NUCLEOTIDE SEQUENCE</scope>
</reference>
<reference evidence="1" key="1">
    <citation type="submission" date="2014-11" db="EMBL/GenBank/DDBJ databases">
        <authorList>
            <person name="Amaro Gonzalez C."/>
        </authorList>
    </citation>
    <scope>NUCLEOTIDE SEQUENCE</scope>
</reference>
<accession>A0A0E9W1T0</accession>
<sequence>MSVDFPPEQQREAAAFSLGLSGECFSASPLAGHRLSA</sequence>